<dbReference type="Proteomes" id="UP000634136">
    <property type="component" value="Unassembled WGS sequence"/>
</dbReference>
<gene>
    <name evidence="2" type="ORF">G2W53_017905</name>
</gene>
<evidence type="ECO:0000313" key="3">
    <source>
        <dbReference type="Proteomes" id="UP000634136"/>
    </source>
</evidence>
<reference evidence="2" key="1">
    <citation type="submission" date="2020-09" db="EMBL/GenBank/DDBJ databases">
        <title>Genome-Enabled Discovery of Anthraquinone Biosynthesis in Senna tora.</title>
        <authorList>
            <person name="Kang S.-H."/>
            <person name="Pandey R.P."/>
            <person name="Lee C.-M."/>
            <person name="Sim J.-S."/>
            <person name="Jeong J.-T."/>
            <person name="Choi B.-S."/>
            <person name="Jung M."/>
            <person name="Ginzburg D."/>
            <person name="Zhao K."/>
            <person name="Won S.Y."/>
            <person name="Oh T.-J."/>
            <person name="Yu Y."/>
            <person name="Kim N.-H."/>
            <person name="Lee O.R."/>
            <person name="Lee T.-H."/>
            <person name="Bashyal P."/>
            <person name="Kim T.-S."/>
            <person name="Lee W.-H."/>
            <person name="Kawkins C."/>
            <person name="Kim C.-K."/>
            <person name="Kim J.S."/>
            <person name="Ahn B.O."/>
            <person name="Rhee S.Y."/>
            <person name="Sohng J.K."/>
        </authorList>
    </citation>
    <scope>NUCLEOTIDE SEQUENCE</scope>
    <source>
        <tissue evidence="2">Leaf</tissue>
    </source>
</reference>
<proteinExistence type="predicted"/>
<organism evidence="2 3">
    <name type="scientific">Senna tora</name>
    <dbReference type="NCBI Taxonomy" id="362788"/>
    <lineage>
        <taxon>Eukaryota</taxon>
        <taxon>Viridiplantae</taxon>
        <taxon>Streptophyta</taxon>
        <taxon>Embryophyta</taxon>
        <taxon>Tracheophyta</taxon>
        <taxon>Spermatophyta</taxon>
        <taxon>Magnoliopsida</taxon>
        <taxon>eudicotyledons</taxon>
        <taxon>Gunneridae</taxon>
        <taxon>Pentapetalae</taxon>
        <taxon>rosids</taxon>
        <taxon>fabids</taxon>
        <taxon>Fabales</taxon>
        <taxon>Fabaceae</taxon>
        <taxon>Caesalpinioideae</taxon>
        <taxon>Cassia clade</taxon>
        <taxon>Senna</taxon>
    </lineage>
</organism>
<comment type="caution">
    <text evidence="2">The sequence shown here is derived from an EMBL/GenBank/DDBJ whole genome shotgun (WGS) entry which is preliminary data.</text>
</comment>
<accession>A0A834TU21</accession>
<sequence>MARELCDHGKRTSTRRGQEVWEVGSQSQSGTIHILWNLPLHPPKPFYRAPKPPISMQYGSSKTKAVQSLAALRKAKEAQSQTESKSGRNCKHERRIRDSVLLARFGAEEIDGLCI</sequence>
<feature type="compositionally biased region" description="Basic and acidic residues" evidence="1">
    <location>
        <begin position="1"/>
        <end position="10"/>
    </location>
</feature>
<dbReference type="AlphaFoldDB" id="A0A834TU21"/>
<evidence type="ECO:0000256" key="1">
    <source>
        <dbReference type="SAM" id="MobiDB-lite"/>
    </source>
</evidence>
<protein>
    <submittedName>
        <fullName evidence="2">Uncharacterized protein</fullName>
    </submittedName>
</protein>
<keyword evidence="3" id="KW-1185">Reference proteome</keyword>
<dbReference type="EMBL" id="JAAIUW010000006">
    <property type="protein sequence ID" value="KAF7826741.1"/>
    <property type="molecule type" value="Genomic_DNA"/>
</dbReference>
<feature type="region of interest" description="Disordered" evidence="1">
    <location>
        <begin position="1"/>
        <end position="22"/>
    </location>
</feature>
<name>A0A834TU21_9FABA</name>
<feature type="region of interest" description="Disordered" evidence="1">
    <location>
        <begin position="74"/>
        <end position="93"/>
    </location>
</feature>
<evidence type="ECO:0000313" key="2">
    <source>
        <dbReference type="EMBL" id="KAF7826741.1"/>
    </source>
</evidence>